<evidence type="ECO:0000313" key="3">
    <source>
        <dbReference type="Proteomes" id="UP000737391"/>
    </source>
</evidence>
<accession>A0A9P5EAX1</accession>
<feature type="compositionally biased region" description="Basic and acidic residues" evidence="1">
    <location>
        <begin position="26"/>
        <end position="49"/>
    </location>
</feature>
<gene>
    <name evidence="2" type="ORF">FAGAP_1563</name>
</gene>
<dbReference type="Proteomes" id="UP000737391">
    <property type="component" value="Unassembled WGS sequence"/>
</dbReference>
<feature type="region of interest" description="Disordered" evidence="1">
    <location>
        <begin position="26"/>
        <end position="53"/>
    </location>
</feature>
<reference evidence="2" key="1">
    <citation type="submission" date="2020-01" db="EMBL/GenBank/DDBJ databases">
        <title>Identification and distribution of gene clusters putatively required for synthesis of sphingolipid metabolism inhibitors in phylogenetically diverse species of the filamentous fungus Fusarium.</title>
        <authorList>
            <person name="Kim H.-S."/>
            <person name="Busman M."/>
            <person name="Brown D.W."/>
            <person name="Divon H."/>
            <person name="Uhlig S."/>
            <person name="Proctor R.H."/>
        </authorList>
    </citation>
    <scope>NUCLEOTIDE SEQUENCE</scope>
    <source>
        <strain evidence="2">NRRL 31653</strain>
    </source>
</reference>
<evidence type="ECO:0000256" key="1">
    <source>
        <dbReference type="SAM" id="MobiDB-lite"/>
    </source>
</evidence>
<organism evidence="2 3">
    <name type="scientific">Fusarium agapanthi</name>
    <dbReference type="NCBI Taxonomy" id="1803897"/>
    <lineage>
        <taxon>Eukaryota</taxon>
        <taxon>Fungi</taxon>
        <taxon>Dikarya</taxon>
        <taxon>Ascomycota</taxon>
        <taxon>Pezizomycotina</taxon>
        <taxon>Sordariomycetes</taxon>
        <taxon>Hypocreomycetidae</taxon>
        <taxon>Hypocreales</taxon>
        <taxon>Nectriaceae</taxon>
        <taxon>Fusarium</taxon>
        <taxon>Fusarium fujikuroi species complex</taxon>
    </lineage>
</organism>
<protein>
    <submittedName>
        <fullName evidence="2">Uncharacterized protein</fullName>
    </submittedName>
</protein>
<dbReference type="OrthoDB" id="5095471at2759"/>
<dbReference type="EMBL" id="LUFC02000089">
    <property type="protein sequence ID" value="KAF4502221.1"/>
    <property type="molecule type" value="Genomic_DNA"/>
</dbReference>
<dbReference type="AlphaFoldDB" id="A0A9P5EAX1"/>
<name>A0A9P5EAX1_9HYPO</name>
<keyword evidence="3" id="KW-1185">Reference proteome</keyword>
<comment type="caution">
    <text evidence="2">The sequence shown here is derived from an EMBL/GenBank/DDBJ whole genome shotgun (WGS) entry which is preliminary data.</text>
</comment>
<evidence type="ECO:0000313" key="2">
    <source>
        <dbReference type="EMBL" id="KAF4502221.1"/>
    </source>
</evidence>
<sequence>MDGPTENNEAPLSPISQDVLDQWDAKGKAKEIFEPPHGDRGEDTDHHLSTDNPAVPSISPNYFSLVRAIDVFVLTCRMIRDVERILSTLDFCRTVFRGIQDGAADVQYLSHRKAEGCITESENVLDYNGPGGMEMIPSDCMRDPGLWKGGGSCHLTTLSIGNQSLAKNRSPLGENKQKMQLSSQKTVCCYFVA</sequence>
<proteinExistence type="predicted"/>